<dbReference type="PANTHER" id="PTHR34773">
    <property type="entry name" value="FLAGELLAR SECRETION CHAPERONE FLIS"/>
    <property type="match status" value="1"/>
</dbReference>
<keyword evidence="7" id="KW-0282">Flagellum</keyword>
<organism evidence="7 8">
    <name type="scientific">Accumulibacter regalis</name>
    <dbReference type="NCBI Taxonomy" id="522306"/>
    <lineage>
        <taxon>Bacteria</taxon>
        <taxon>Pseudomonadati</taxon>
        <taxon>Pseudomonadota</taxon>
        <taxon>Betaproteobacteria</taxon>
        <taxon>Candidatus Accumulibacter</taxon>
    </lineage>
</organism>
<dbReference type="EMBL" id="JEMY01000073">
    <property type="protein sequence ID" value="EXI84205.1"/>
    <property type="molecule type" value="Genomic_DNA"/>
</dbReference>
<evidence type="ECO:0000256" key="1">
    <source>
        <dbReference type="ARBA" id="ARBA00004514"/>
    </source>
</evidence>
<comment type="caution">
    <text evidence="7">The sequence shown here is derived from an EMBL/GenBank/DDBJ whole genome shotgun (WGS) entry which is preliminary data.</text>
</comment>
<dbReference type="eggNOG" id="COG1516">
    <property type="taxonomic scope" value="Bacteria"/>
</dbReference>
<evidence type="ECO:0000256" key="4">
    <source>
        <dbReference type="ARBA" id="ARBA00022795"/>
    </source>
</evidence>
<dbReference type="Gene3D" id="1.20.120.340">
    <property type="entry name" value="Flagellar protein FliS"/>
    <property type="match status" value="1"/>
</dbReference>
<keyword evidence="7" id="KW-0969">Cilium</keyword>
<dbReference type="CDD" id="cd16098">
    <property type="entry name" value="FliS"/>
    <property type="match status" value="1"/>
</dbReference>
<keyword evidence="3 6" id="KW-0963">Cytoplasm</keyword>
<dbReference type="PATRIC" id="fig|1454004.3.peg.4029"/>
<dbReference type="SUPFAM" id="SSF101116">
    <property type="entry name" value="Flagellar export chaperone FliS"/>
    <property type="match status" value="1"/>
</dbReference>
<gene>
    <name evidence="7" type="primary">fliS</name>
    <name evidence="7" type="ORF">AW11_03927</name>
</gene>
<dbReference type="GO" id="GO:0044780">
    <property type="term" value="P:bacterial-type flagellum assembly"/>
    <property type="evidence" value="ECO:0007669"/>
    <property type="project" value="InterPro"/>
</dbReference>
<evidence type="ECO:0000313" key="8">
    <source>
        <dbReference type="Proteomes" id="UP000022141"/>
    </source>
</evidence>
<evidence type="ECO:0000313" key="7">
    <source>
        <dbReference type="EMBL" id="EXI84205.1"/>
    </source>
</evidence>
<dbReference type="PANTHER" id="PTHR34773:SF1">
    <property type="entry name" value="FLAGELLAR SECRETION CHAPERONE FLIS"/>
    <property type="match status" value="1"/>
</dbReference>
<dbReference type="InterPro" id="IPR036584">
    <property type="entry name" value="FliS_sf"/>
</dbReference>
<dbReference type="PIRSF" id="PIRSF039090">
    <property type="entry name" value="Flis"/>
    <property type="match status" value="1"/>
</dbReference>
<name>A0A011Q4X9_ACCRE</name>
<accession>A0A011Q4X9</accession>
<proteinExistence type="inferred from homology"/>
<keyword evidence="4 6" id="KW-1005">Bacterial flagellum biogenesis</keyword>
<protein>
    <recommendedName>
        <fullName evidence="6">Flagellar secretion chaperone FliS</fullName>
    </recommendedName>
</protein>
<keyword evidence="5" id="KW-0143">Chaperone</keyword>
<keyword evidence="8" id="KW-1185">Reference proteome</keyword>
<comment type="similarity">
    <text evidence="2 6">Belongs to the FliS family.</text>
</comment>
<dbReference type="Proteomes" id="UP000022141">
    <property type="component" value="Unassembled WGS sequence"/>
</dbReference>
<evidence type="ECO:0000256" key="6">
    <source>
        <dbReference type="PIRNR" id="PIRNR039090"/>
    </source>
</evidence>
<dbReference type="InterPro" id="IPR003713">
    <property type="entry name" value="FliS"/>
</dbReference>
<dbReference type="AlphaFoldDB" id="A0A011Q4X9"/>
<evidence type="ECO:0000256" key="5">
    <source>
        <dbReference type="ARBA" id="ARBA00023186"/>
    </source>
</evidence>
<dbReference type="STRING" id="1454004.AW11_03927"/>
<dbReference type="GO" id="GO:0071973">
    <property type="term" value="P:bacterial-type flagellum-dependent cell motility"/>
    <property type="evidence" value="ECO:0007669"/>
    <property type="project" value="TreeGrafter"/>
</dbReference>
<dbReference type="NCBIfam" id="TIGR00208">
    <property type="entry name" value="fliS"/>
    <property type="match status" value="1"/>
</dbReference>
<evidence type="ECO:0000256" key="2">
    <source>
        <dbReference type="ARBA" id="ARBA00008787"/>
    </source>
</evidence>
<sequence length="139" mass="14700">MFGHARHAISAYQKVGVDAAVEVADPHRLILLLFSGAQAAIGNARAAMEAKRTAAKGEAISKAIDIIGNGLKVSLDLEQGGEIAARLDALYDYLVLRLLHANLDNDLPALEEVAALLEEIHGAWREISPSATPQKAALA</sequence>
<keyword evidence="7" id="KW-0966">Cell projection</keyword>
<comment type="subcellular location">
    <subcellularLocation>
        <location evidence="1 6">Cytoplasm</location>
        <location evidence="1 6">Cytosol</location>
    </subcellularLocation>
</comment>
<evidence type="ECO:0000256" key="3">
    <source>
        <dbReference type="ARBA" id="ARBA00022490"/>
    </source>
</evidence>
<dbReference type="GO" id="GO:0005829">
    <property type="term" value="C:cytosol"/>
    <property type="evidence" value="ECO:0007669"/>
    <property type="project" value="UniProtKB-SubCell"/>
</dbReference>
<reference evidence="7" key="1">
    <citation type="submission" date="2014-02" db="EMBL/GenBank/DDBJ databases">
        <title>Expanding our view of genomic diversity in Candidatus Accumulibacter clades.</title>
        <authorList>
            <person name="Skennerton C.T."/>
            <person name="Barr J.J."/>
            <person name="Slater F.R."/>
            <person name="Bond P.L."/>
            <person name="Tyson G.W."/>
        </authorList>
    </citation>
    <scope>NUCLEOTIDE SEQUENCE [LARGE SCALE GENOMIC DNA]</scope>
</reference>
<dbReference type="Pfam" id="PF02561">
    <property type="entry name" value="FliS"/>
    <property type="match status" value="1"/>
</dbReference>